<evidence type="ECO:0000259" key="8">
    <source>
        <dbReference type="PROSITE" id="PS50048"/>
    </source>
</evidence>
<dbReference type="SUPFAM" id="SSF103473">
    <property type="entry name" value="MFS general substrate transporter"/>
    <property type="match status" value="1"/>
</dbReference>
<dbReference type="PANTHER" id="PTHR48022">
    <property type="entry name" value="PLASTIDIC GLUCOSE TRANSPORTER 4"/>
    <property type="match status" value="1"/>
</dbReference>
<dbReference type="InterPro" id="IPR005828">
    <property type="entry name" value="MFS_sugar_transport-like"/>
</dbReference>
<dbReference type="Pfam" id="PF00172">
    <property type="entry name" value="Zn_clus"/>
    <property type="match status" value="1"/>
</dbReference>
<comment type="caution">
    <text evidence="9">The sequence shown here is derived from an EMBL/GenBank/DDBJ whole genome shotgun (WGS) entry which is preliminary data.</text>
</comment>
<evidence type="ECO:0000313" key="9">
    <source>
        <dbReference type="EMBL" id="KAF5560606.1"/>
    </source>
</evidence>
<dbReference type="Proteomes" id="UP000574317">
    <property type="component" value="Unassembled WGS sequence"/>
</dbReference>
<proteinExistence type="predicted"/>
<feature type="transmembrane region" description="Helical" evidence="7">
    <location>
        <begin position="81"/>
        <end position="104"/>
    </location>
</feature>
<dbReference type="PANTHER" id="PTHR48022:SF24">
    <property type="entry name" value="HEXOSE TRANSPORTER PROTEIN (AFU_ORTHOLOGUE AFUA_8G04480)"/>
    <property type="match status" value="1"/>
</dbReference>
<evidence type="ECO:0000256" key="2">
    <source>
        <dbReference type="ARBA" id="ARBA00022692"/>
    </source>
</evidence>
<dbReference type="GO" id="GO:0008270">
    <property type="term" value="F:zinc ion binding"/>
    <property type="evidence" value="ECO:0007669"/>
    <property type="project" value="InterPro"/>
</dbReference>
<feature type="transmembrane region" description="Helical" evidence="7">
    <location>
        <begin position="125"/>
        <end position="145"/>
    </location>
</feature>
<evidence type="ECO:0000256" key="3">
    <source>
        <dbReference type="ARBA" id="ARBA00022989"/>
    </source>
</evidence>
<feature type="region of interest" description="Disordered" evidence="6">
    <location>
        <begin position="1"/>
        <end position="45"/>
    </location>
</feature>
<feature type="transmembrane region" description="Helical" evidence="7">
    <location>
        <begin position="193"/>
        <end position="212"/>
    </location>
</feature>
<gene>
    <name evidence="9" type="ORF">FNAPI_4097</name>
</gene>
<evidence type="ECO:0000256" key="6">
    <source>
        <dbReference type="SAM" id="MobiDB-lite"/>
    </source>
</evidence>
<dbReference type="Gene3D" id="1.20.1250.20">
    <property type="entry name" value="MFS general substrate transporter like domains"/>
    <property type="match status" value="1"/>
</dbReference>
<dbReference type="PROSITE" id="PS50048">
    <property type="entry name" value="ZN2_CY6_FUNGAL_2"/>
    <property type="match status" value="1"/>
</dbReference>
<keyword evidence="3 7" id="KW-1133">Transmembrane helix</keyword>
<dbReference type="Pfam" id="PF00083">
    <property type="entry name" value="Sugar_tr"/>
    <property type="match status" value="1"/>
</dbReference>
<dbReference type="InterPro" id="IPR050360">
    <property type="entry name" value="MFS_Sugar_Transporters"/>
</dbReference>
<dbReference type="EMBL" id="JAAOAO010000149">
    <property type="protein sequence ID" value="KAF5560606.1"/>
    <property type="molecule type" value="Genomic_DNA"/>
</dbReference>
<sequence length="271" mass="30354">MAFQPYSEQDNDEESPPCLNGVRSDEPRPEKRKRTSKDDPQGPSCSLCRRRKAKCSRDQPCGTCIKLADLLAGSDAGKYSLINPIAAVWQLCCSVFFAMLIDRVGRRGLITFGITTTTHFSDRPLALAVVAMIFLFQAGFQPFAISTVPYVVECSLSSLRSKTAMIFQFCDYSASFFTGYVNPVALDRIGWRYYIFSCAVLGVEYVFAWWYLPETKGKGLEEIGQIFDGDKLLTGTQAITKKREEKYCAFDEGSLRERKALSASHVEKGEE</sequence>
<dbReference type="InterPro" id="IPR001138">
    <property type="entry name" value="Zn2Cys6_DnaBD"/>
</dbReference>
<dbReference type="AlphaFoldDB" id="A0A8H5JTW3"/>
<dbReference type="GO" id="GO:0016020">
    <property type="term" value="C:membrane"/>
    <property type="evidence" value="ECO:0007669"/>
    <property type="project" value="UniProtKB-SubCell"/>
</dbReference>
<evidence type="ECO:0000256" key="4">
    <source>
        <dbReference type="ARBA" id="ARBA00023136"/>
    </source>
</evidence>
<evidence type="ECO:0000256" key="1">
    <source>
        <dbReference type="ARBA" id="ARBA00004141"/>
    </source>
</evidence>
<evidence type="ECO:0000313" key="10">
    <source>
        <dbReference type="Proteomes" id="UP000574317"/>
    </source>
</evidence>
<evidence type="ECO:0000256" key="7">
    <source>
        <dbReference type="SAM" id="Phobius"/>
    </source>
</evidence>
<comment type="subcellular location">
    <subcellularLocation>
        <location evidence="1">Membrane</location>
        <topology evidence="1">Multi-pass membrane protein</topology>
    </subcellularLocation>
</comment>
<keyword evidence="5" id="KW-0539">Nucleus</keyword>
<dbReference type="SUPFAM" id="SSF57701">
    <property type="entry name" value="Zn2/Cys6 DNA-binding domain"/>
    <property type="match status" value="1"/>
</dbReference>
<organism evidence="9 10">
    <name type="scientific">Fusarium napiforme</name>
    <dbReference type="NCBI Taxonomy" id="42672"/>
    <lineage>
        <taxon>Eukaryota</taxon>
        <taxon>Fungi</taxon>
        <taxon>Dikarya</taxon>
        <taxon>Ascomycota</taxon>
        <taxon>Pezizomycotina</taxon>
        <taxon>Sordariomycetes</taxon>
        <taxon>Hypocreomycetidae</taxon>
        <taxon>Hypocreales</taxon>
        <taxon>Nectriaceae</taxon>
        <taxon>Fusarium</taxon>
        <taxon>Fusarium fujikuroi species complex</taxon>
    </lineage>
</organism>
<dbReference type="InterPro" id="IPR036864">
    <property type="entry name" value="Zn2-C6_fun-type_DNA-bd_sf"/>
</dbReference>
<keyword evidence="10" id="KW-1185">Reference proteome</keyword>
<dbReference type="GO" id="GO:0000981">
    <property type="term" value="F:DNA-binding transcription factor activity, RNA polymerase II-specific"/>
    <property type="evidence" value="ECO:0007669"/>
    <property type="project" value="InterPro"/>
</dbReference>
<feature type="domain" description="Zn(2)-C6 fungal-type" evidence="8">
    <location>
        <begin position="44"/>
        <end position="66"/>
    </location>
</feature>
<keyword evidence="2 7" id="KW-0812">Transmembrane</keyword>
<feature type="transmembrane region" description="Helical" evidence="7">
    <location>
        <begin position="165"/>
        <end position="186"/>
    </location>
</feature>
<dbReference type="GO" id="GO:0005351">
    <property type="term" value="F:carbohydrate:proton symporter activity"/>
    <property type="evidence" value="ECO:0007669"/>
    <property type="project" value="TreeGrafter"/>
</dbReference>
<accession>A0A8H5JTW3</accession>
<dbReference type="CDD" id="cd00067">
    <property type="entry name" value="GAL4"/>
    <property type="match status" value="1"/>
</dbReference>
<dbReference type="InterPro" id="IPR036259">
    <property type="entry name" value="MFS_trans_sf"/>
</dbReference>
<evidence type="ECO:0000256" key="5">
    <source>
        <dbReference type="ARBA" id="ARBA00023242"/>
    </source>
</evidence>
<protein>
    <submittedName>
        <fullName evidence="9">Hexose transporter</fullName>
    </submittedName>
</protein>
<name>A0A8H5JTW3_9HYPO</name>
<keyword evidence="4 7" id="KW-0472">Membrane</keyword>
<reference evidence="9 10" key="1">
    <citation type="submission" date="2020-05" db="EMBL/GenBank/DDBJ databases">
        <title>Identification and distribution of gene clusters putatively required for synthesis of sphingolipid metabolism inhibitors in phylogenetically diverse species of the filamentous fungus Fusarium.</title>
        <authorList>
            <person name="Kim H.-S."/>
            <person name="Busman M."/>
            <person name="Brown D.W."/>
            <person name="Divon H."/>
            <person name="Uhlig S."/>
            <person name="Proctor R.H."/>
        </authorList>
    </citation>
    <scope>NUCLEOTIDE SEQUENCE [LARGE SCALE GENOMIC DNA]</scope>
    <source>
        <strain evidence="9 10">NRRL 25196</strain>
    </source>
</reference>